<name>A0A443HLV4_BYSSP</name>
<sequence length="1609" mass="182929">IPEALQPQVLLPQHPSVLVSHFHSLVNDNPSLANINAINDSLLNLIHREAISPSAYRVWLPIALRHSSHFLPAALRDTVSAGVRKSAIRVLRSLFHNPRWKVQGWDHLGGAAGIRDVLDTLPIAEVKQFVGVIAGYSYCSSREQAAACFEELLALVERSEDSSRRSLSKYMRPLRAHCSRQNVIELLASSPPDLGHFLIRLAPLHTDILRQAVTGTIHMPLEVRLEIIIVCNDVLMGSKNDYVPRYATGKEFQSDFSPGFAFSMDLLHVLPLYRSKCPDWLINDIPREIIRWWSIAKVGSSGDSGSNSIMEKVQRRHEPRPTVAHQEILKKLVVEEVLQQKDDKLDVQRRRYDFTRTVVGLLSLVGRECRIELLWLICKHSPFLNFDIRTVTPSEREVQLVPVWDYAVLQKLPPGDAKYLFSRSLSIYHCDEFLPSPGEVGREPWSLSWKEQCFLWADAEIATAQTIDDLVMTQKLINEMKQKSMRQRDHSERLVWAETAIQVAARTKSLEIFCDIVDWSKRFLRDPLVFPGIMNQILSNGGRILSCQNDKKTMKVESKADLVVLAQKANGLLMDLLKTILLWLREPGVRPNMRAMKTVSNKVFTLLSSTVNGRMEAVRQYTKGDLATESGSVDILLGSLVPIVIDYEREGNSEEYMDVLWSGTEGVLRNVECPESPSSAELAFMDRIARKRDEFWQQKRVNRNPDILTLDQGLPKGLAVQNLVPGTTWLSHILERQNEAPYVSSRANEVIFAPVDILMAVPPDGARPDGKFVDRLAVLIRAYMGRGKKLEKEKRIMKIWEYYSTILQSRLLNLRLFQNWLADLARNSGMEGAANRIQPDISLTLSIPAVSEMLVEWDPLGGLQDDSEMLTGENESRSPHSGTILNSRTSYFFTSGKLRLGPEAKKENLLSIWKLRRQSLKEVPTECSTATREAVILSALLFLDTFAKNGRILRTKFPDEEYPRYPATYLAGEFITRLNDTKTRDSMQHAISALKEFRQDVPSTLLRDLIWSFMDALKADPDAPLYPDLVWCMFQLLKVLLSTNQPQVIVDVVLRIWKDFPNESSYHRAVSLVKVGNVMTPSQARAFVLDFSAYVCDALKQQQQPGNDKCKPLIKVTTVKMLAQSLAEARFLPQAMCLQILRDIYNMSRHIDIRVALLNSILEIVSRNNDAESYMLFSSMVLSAAGPNEEVTTTEEDWQVAELGGPLPFIAAESDRPILQIVVQEASRKLPERLRSDYVHKVLLPLLQESTRQHVRWMTCFLRKLDLSLSEVGLSNEEVGPFSRRLVNEIFSKWWRYLPAAYMKTQQRSLALSYQQRYTSFNQIAERLATTRHPSRQSSSARGEWEDFFRAHRDQSPLSQLTGLLTIDSDAPGGITIESIIQEYISRAEIMIKHPIRYDTTLEKQVLHSRLPLEILHDLRRKRSSHWDADLVRQEELYIRITGLMEKIIQLIDRLRTDGWASNLSSYAVPLPTPLQCEIVLLPSPRYNPVSPAGVLDEFAAEITGLIRKYESDPALLTEFDSLKSVIGEVLEEDAVACALFIGKIDSQEHAQGFVEMWFRVKLAQTLLANMTLRAIQSNENVKDMVRTWKTSGHELIRQVGWVVDSSLN</sequence>
<protein>
    <submittedName>
        <fullName evidence="1">Uncharacterized protein</fullName>
    </submittedName>
</protein>
<dbReference type="EMBL" id="RCNU01000012">
    <property type="protein sequence ID" value="RWQ92787.1"/>
    <property type="molecule type" value="Genomic_DNA"/>
</dbReference>
<dbReference type="SUPFAM" id="SSF48371">
    <property type="entry name" value="ARM repeat"/>
    <property type="match status" value="1"/>
</dbReference>
<dbReference type="Proteomes" id="UP000283841">
    <property type="component" value="Unassembled WGS sequence"/>
</dbReference>
<keyword evidence="2" id="KW-1185">Reference proteome</keyword>
<comment type="caution">
    <text evidence="1">The sequence shown here is derived from an EMBL/GenBank/DDBJ whole genome shotgun (WGS) entry which is preliminary data.</text>
</comment>
<dbReference type="RefSeq" id="XP_028482432.1">
    <property type="nucleotide sequence ID" value="XM_028633343.1"/>
</dbReference>
<evidence type="ECO:0000313" key="1">
    <source>
        <dbReference type="EMBL" id="RWQ92787.1"/>
    </source>
</evidence>
<dbReference type="InterPro" id="IPR016024">
    <property type="entry name" value="ARM-type_fold"/>
</dbReference>
<evidence type="ECO:0000313" key="2">
    <source>
        <dbReference type="Proteomes" id="UP000283841"/>
    </source>
</evidence>
<organism evidence="1 2">
    <name type="scientific">Byssochlamys spectabilis</name>
    <name type="common">Paecilomyces variotii</name>
    <dbReference type="NCBI Taxonomy" id="264951"/>
    <lineage>
        <taxon>Eukaryota</taxon>
        <taxon>Fungi</taxon>
        <taxon>Dikarya</taxon>
        <taxon>Ascomycota</taxon>
        <taxon>Pezizomycotina</taxon>
        <taxon>Eurotiomycetes</taxon>
        <taxon>Eurotiomycetidae</taxon>
        <taxon>Eurotiales</taxon>
        <taxon>Thermoascaceae</taxon>
        <taxon>Paecilomyces</taxon>
    </lineage>
</organism>
<proteinExistence type="predicted"/>
<feature type="non-terminal residue" evidence="1">
    <location>
        <position position="1"/>
    </location>
</feature>
<reference evidence="1 2" key="1">
    <citation type="journal article" date="2018" name="Front. Microbiol.">
        <title>Genomic and genetic insights into a cosmopolitan fungus, Paecilomyces variotii (Eurotiales).</title>
        <authorList>
            <person name="Urquhart A.S."/>
            <person name="Mondo S.J."/>
            <person name="Makela M.R."/>
            <person name="Hane J.K."/>
            <person name="Wiebenga A."/>
            <person name="He G."/>
            <person name="Mihaltcheva S."/>
            <person name="Pangilinan J."/>
            <person name="Lipzen A."/>
            <person name="Barry K."/>
            <person name="de Vries R.P."/>
            <person name="Grigoriev I.V."/>
            <person name="Idnurm A."/>
        </authorList>
    </citation>
    <scope>NUCLEOTIDE SEQUENCE [LARGE SCALE GENOMIC DNA]</scope>
    <source>
        <strain evidence="1 2">CBS 101075</strain>
    </source>
</reference>
<dbReference type="VEuPathDB" id="FungiDB:C8Q69DRAFT_514533"/>
<accession>A0A443HLV4</accession>
<gene>
    <name evidence="1" type="ORF">C8Q69DRAFT_514533</name>
</gene>
<dbReference type="GeneID" id="39602620"/>
<dbReference type="STRING" id="264951.A0A443HLV4"/>